<dbReference type="Proteomes" id="UP001060085">
    <property type="component" value="Linkage Group LG04"/>
</dbReference>
<name>A0ACC0B0R5_CATRO</name>
<evidence type="ECO:0000313" key="1">
    <source>
        <dbReference type="EMBL" id="KAI5665453.1"/>
    </source>
</evidence>
<dbReference type="EMBL" id="CM044704">
    <property type="protein sequence ID" value="KAI5665453.1"/>
    <property type="molecule type" value="Genomic_DNA"/>
</dbReference>
<protein>
    <submittedName>
        <fullName evidence="1">Uncharacterized protein</fullName>
    </submittedName>
</protein>
<comment type="caution">
    <text evidence="1">The sequence shown here is derived from an EMBL/GenBank/DDBJ whole genome shotgun (WGS) entry which is preliminary data.</text>
</comment>
<sequence>MAKANSDVVDRVSELPEHLLHHIMSFIPVKDAARTSLLSKRWNRIWETLPYLDFGKGFFKGCDYSQLLLESAIKIVLSRCQHIARIEKLNFWINEISKEQWLRKNKPLDVMVERLISCVSHRALKELYFTNLNSSYYGFFNLPCTIRSAKSLNVLHLCGFDLRTLSSLDLKFPSLRELHLSDVLLGDNVMEKIIAGCLSLEDLELYRCKGAKTIYVTGLLKLKELVVQEFDGELLEIEAPCLQVLEVSYPLFSGPDFDDMELLEIEESDLIDLSPSCQVNVAPTTCSSLRKLALNGEFVDEEWLRHFIPQCLFLENLTLTLGSRGEEEDVALENVVRISSNSLKNLYLFTRSLKVEITAPNLEIFQFESCNNLLPTILLNASDLLEVELELRLGISHNCWCHPLAKFLEYFNHFNTVKLSGGDCWSPIEAIIISKESRLSMLSPLYGTRNLIFSFAREREFEIVELLEYMLWLSPRATTLSIEFTSREKMNAVLKLHYRGNVHKYSLCPLCKCNDCWHQSLSEVIFEKFEGNEGHRRKMEGFFLKHVKDLKFEKVCCNVPNLSLPEPDPDMPCLKKHKASKLKRI</sequence>
<accession>A0ACC0B0R5</accession>
<proteinExistence type="predicted"/>
<gene>
    <name evidence="1" type="ORF">M9H77_15306</name>
</gene>
<keyword evidence="2" id="KW-1185">Reference proteome</keyword>
<reference evidence="2" key="1">
    <citation type="journal article" date="2023" name="Nat. Plants">
        <title>Single-cell RNA sequencing provides a high-resolution roadmap for understanding the multicellular compartmentation of specialized metabolism.</title>
        <authorList>
            <person name="Sun S."/>
            <person name="Shen X."/>
            <person name="Li Y."/>
            <person name="Li Y."/>
            <person name="Wang S."/>
            <person name="Li R."/>
            <person name="Zhang H."/>
            <person name="Shen G."/>
            <person name="Guo B."/>
            <person name="Wei J."/>
            <person name="Xu J."/>
            <person name="St-Pierre B."/>
            <person name="Chen S."/>
            <person name="Sun C."/>
        </authorList>
    </citation>
    <scope>NUCLEOTIDE SEQUENCE [LARGE SCALE GENOMIC DNA]</scope>
</reference>
<evidence type="ECO:0000313" key="2">
    <source>
        <dbReference type="Proteomes" id="UP001060085"/>
    </source>
</evidence>
<organism evidence="1 2">
    <name type="scientific">Catharanthus roseus</name>
    <name type="common">Madagascar periwinkle</name>
    <name type="synonym">Vinca rosea</name>
    <dbReference type="NCBI Taxonomy" id="4058"/>
    <lineage>
        <taxon>Eukaryota</taxon>
        <taxon>Viridiplantae</taxon>
        <taxon>Streptophyta</taxon>
        <taxon>Embryophyta</taxon>
        <taxon>Tracheophyta</taxon>
        <taxon>Spermatophyta</taxon>
        <taxon>Magnoliopsida</taxon>
        <taxon>eudicotyledons</taxon>
        <taxon>Gunneridae</taxon>
        <taxon>Pentapetalae</taxon>
        <taxon>asterids</taxon>
        <taxon>lamiids</taxon>
        <taxon>Gentianales</taxon>
        <taxon>Apocynaceae</taxon>
        <taxon>Rauvolfioideae</taxon>
        <taxon>Vinceae</taxon>
        <taxon>Catharanthinae</taxon>
        <taxon>Catharanthus</taxon>
    </lineage>
</organism>